<protein>
    <submittedName>
        <fullName evidence="2">Uncharacterized protein</fullName>
    </submittedName>
</protein>
<name>G2XU96_BOTF4</name>
<dbReference type="Proteomes" id="UP000008177">
    <property type="component" value="Unplaced contigs"/>
</dbReference>
<dbReference type="OrthoDB" id="3540136at2759"/>
<evidence type="ECO:0000256" key="1">
    <source>
        <dbReference type="SAM" id="MobiDB-lite"/>
    </source>
</evidence>
<reference evidence="3" key="1">
    <citation type="journal article" date="2011" name="PLoS Genet.">
        <title>Genomic analysis of the necrotrophic fungal pathogens Sclerotinia sclerotiorum and Botrytis cinerea.</title>
        <authorList>
            <person name="Amselem J."/>
            <person name="Cuomo C.A."/>
            <person name="van Kan J.A."/>
            <person name="Viaud M."/>
            <person name="Benito E.P."/>
            <person name="Couloux A."/>
            <person name="Coutinho P.M."/>
            <person name="de Vries R.P."/>
            <person name="Dyer P.S."/>
            <person name="Fillinger S."/>
            <person name="Fournier E."/>
            <person name="Gout L."/>
            <person name="Hahn M."/>
            <person name="Kohn L."/>
            <person name="Lapalu N."/>
            <person name="Plummer K.M."/>
            <person name="Pradier J.M."/>
            <person name="Quevillon E."/>
            <person name="Sharon A."/>
            <person name="Simon A."/>
            <person name="ten Have A."/>
            <person name="Tudzynski B."/>
            <person name="Tudzynski P."/>
            <person name="Wincker P."/>
            <person name="Andrew M."/>
            <person name="Anthouard V."/>
            <person name="Beever R.E."/>
            <person name="Beffa R."/>
            <person name="Benoit I."/>
            <person name="Bouzid O."/>
            <person name="Brault B."/>
            <person name="Chen Z."/>
            <person name="Choquer M."/>
            <person name="Collemare J."/>
            <person name="Cotton P."/>
            <person name="Danchin E.G."/>
            <person name="Da Silva C."/>
            <person name="Gautier A."/>
            <person name="Giraud C."/>
            <person name="Giraud T."/>
            <person name="Gonzalez C."/>
            <person name="Grossetete S."/>
            <person name="Guldener U."/>
            <person name="Henrissat B."/>
            <person name="Howlett B.J."/>
            <person name="Kodira C."/>
            <person name="Kretschmer M."/>
            <person name="Lappartient A."/>
            <person name="Leroch M."/>
            <person name="Levis C."/>
            <person name="Mauceli E."/>
            <person name="Neuveglise C."/>
            <person name="Oeser B."/>
            <person name="Pearson M."/>
            <person name="Poulain J."/>
            <person name="Poussereau N."/>
            <person name="Quesneville H."/>
            <person name="Rascle C."/>
            <person name="Schumacher J."/>
            <person name="Segurens B."/>
            <person name="Sexton A."/>
            <person name="Silva E."/>
            <person name="Sirven C."/>
            <person name="Soanes D.M."/>
            <person name="Talbot N.J."/>
            <person name="Templeton M."/>
            <person name="Yandava C."/>
            <person name="Yarden O."/>
            <person name="Zeng Q."/>
            <person name="Rollins J.A."/>
            <person name="Lebrun M.H."/>
            <person name="Dickman M."/>
        </authorList>
    </citation>
    <scope>NUCLEOTIDE SEQUENCE [LARGE SCALE GENOMIC DNA]</scope>
    <source>
        <strain evidence="3">T4</strain>
    </source>
</reference>
<gene>
    <name evidence="2" type="ORF">BofuT4_P060660.1</name>
</gene>
<accession>G2XU96</accession>
<dbReference type="EMBL" id="FQ790269">
    <property type="protein sequence ID" value="CCD44119.1"/>
    <property type="molecule type" value="Genomic_DNA"/>
</dbReference>
<feature type="compositionally biased region" description="Basic and acidic residues" evidence="1">
    <location>
        <begin position="75"/>
        <end position="89"/>
    </location>
</feature>
<dbReference type="InParanoid" id="G2XU96"/>
<evidence type="ECO:0000313" key="2">
    <source>
        <dbReference type="EMBL" id="CCD44119.1"/>
    </source>
</evidence>
<dbReference type="HOGENOM" id="CLU_2037680_0_0_1"/>
<proteinExistence type="predicted"/>
<feature type="region of interest" description="Disordered" evidence="1">
    <location>
        <begin position="55"/>
        <end position="126"/>
    </location>
</feature>
<dbReference type="AlphaFoldDB" id="G2XU96"/>
<organism evidence="2 3">
    <name type="scientific">Botryotinia fuckeliana (strain T4)</name>
    <name type="common">Noble rot fungus</name>
    <name type="synonym">Botrytis cinerea</name>
    <dbReference type="NCBI Taxonomy" id="999810"/>
    <lineage>
        <taxon>Eukaryota</taxon>
        <taxon>Fungi</taxon>
        <taxon>Dikarya</taxon>
        <taxon>Ascomycota</taxon>
        <taxon>Pezizomycotina</taxon>
        <taxon>Leotiomycetes</taxon>
        <taxon>Helotiales</taxon>
        <taxon>Sclerotiniaceae</taxon>
        <taxon>Botrytis</taxon>
    </lineage>
</organism>
<evidence type="ECO:0000313" key="3">
    <source>
        <dbReference type="Proteomes" id="UP000008177"/>
    </source>
</evidence>
<sequence length="126" mass="14085">MLKYTMSSSDSKYCEELIAERGTACGQAITPPDIMCDACFGRRDAALTAYGRLLDNRGAEKKRSRGANNKAAPLIHDRQMSRNTKEVSKTRPGPRALAEDPRSSRHKKEMNTNKRSSRRKKSQAPT</sequence>
<feature type="compositionally biased region" description="Basic residues" evidence="1">
    <location>
        <begin position="115"/>
        <end position="126"/>
    </location>
</feature>